<comment type="caution">
    <text evidence="1">The sequence shown here is derived from an EMBL/GenBank/DDBJ whole genome shotgun (WGS) entry which is preliminary data.</text>
</comment>
<dbReference type="EMBL" id="MNCJ02000321">
    <property type="protein sequence ID" value="KAF5803344.1"/>
    <property type="molecule type" value="Genomic_DNA"/>
</dbReference>
<evidence type="ECO:0000313" key="2">
    <source>
        <dbReference type="Proteomes" id="UP000215914"/>
    </source>
</evidence>
<proteinExistence type="predicted"/>
<protein>
    <submittedName>
        <fullName evidence="1">Uncharacterized protein</fullName>
    </submittedName>
</protein>
<keyword evidence="2" id="KW-1185">Reference proteome</keyword>
<accession>A0A9K3NKA0</accession>
<reference evidence="1" key="1">
    <citation type="journal article" date="2017" name="Nature">
        <title>The sunflower genome provides insights into oil metabolism, flowering and Asterid evolution.</title>
        <authorList>
            <person name="Badouin H."/>
            <person name="Gouzy J."/>
            <person name="Grassa C.J."/>
            <person name="Murat F."/>
            <person name="Staton S.E."/>
            <person name="Cottret L."/>
            <person name="Lelandais-Briere C."/>
            <person name="Owens G.L."/>
            <person name="Carrere S."/>
            <person name="Mayjonade B."/>
            <person name="Legrand L."/>
            <person name="Gill N."/>
            <person name="Kane N.C."/>
            <person name="Bowers J.E."/>
            <person name="Hubner S."/>
            <person name="Bellec A."/>
            <person name="Berard A."/>
            <person name="Berges H."/>
            <person name="Blanchet N."/>
            <person name="Boniface M.C."/>
            <person name="Brunel D."/>
            <person name="Catrice O."/>
            <person name="Chaidir N."/>
            <person name="Claudel C."/>
            <person name="Donnadieu C."/>
            <person name="Faraut T."/>
            <person name="Fievet G."/>
            <person name="Helmstetter N."/>
            <person name="King M."/>
            <person name="Knapp S.J."/>
            <person name="Lai Z."/>
            <person name="Le Paslier M.C."/>
            <person name="Lippi Y."/>
            <person name="Lorenzon L."/>
            <person name="Mandel J.R."/>
            <person name="Marage G."/>
            <person name="Marchand G."/>
            <person name="Marquand E."/>
            <person name="Bret-Mestries E."/>
            <person name="Morien E."/>
            <person name="Nambeesan S."/>
            <person name="Nguyen T."/>
            <person name="Pegot-Espagnet P."/>
            <person name="Pouilly N."/>
            <person name="Raftis F."/>
            <person name="Sallet E."/>
            <person name="Schiex T."/>
            <person name="Thomas J."/>
            <person name="Vandecasteele C."/>
            <person name="Vares D."/>
            <person name="Vear F."/>
            <person name="Vautrin S."/>
            <person name="Crespi M."/>
            <person name="Mangin B."/>
            <person name="Burke J.M."/>
            <person name="Salse J."/>
            <person name="Munos S."/>
            <person name="Vincourt P."/>
            <person name="Rieseberg L.H."/>
            <person name="Langlade N.B."/>
        </authorList>
    </citation>
    <scope>NUCLEOTIDE SEQUENCE</scope>
    <source>
        <tissue evidence="1">Leaves</tissue>
    </source>
</reference>
<dbReference type="AlphaFoldDB" id="A0A9K3NKA0"/>
<name>A0A9K3NKA0_HELAN</name>
<reference evidence="1" key="2">
    <citation type="submission" date="2020-06" db="EMBL/GenBank/DDBJ databases">
        <title>Helianthus annuus Genome sequencing and assembly Release 2.</title>
        <authorList>
            <person name="Gouzy J."/>
            <person name="Langlade N."/>
            <person name="Munos S."/>
        </authorList>
    </citation>
    <scope>NUCLEOTIDE SEQUENCE</scope>
    <source>
        <tissue evidence="1">Leaves</tissue>
    </source>
</reference>
<evidence type="ECO:0000313" key="1">
    <source>
        <dbReference type="EMBL" id="KAF5803344.1"/>
    </source>
</evidence>
<dbReference type="Proteomes" id="UP000215914">
    <property type="component" value="Unassembled WGS sequence"/>
</dbReference>
<gene>
    <name evidence="1" type="ORF">HanXRQr2_Chr06g0270181</name>
</gene>
<organism evidence="1 2">
    <name type="scientific">Helianthus annuus</name>
    <name type="common">Common sunflower</name>
    <dbReference type="NCBI Taxonomy" id="4232"/>
    <lineage>
        <taxon>Eukaryota</taxon>
        <taxon>Viridiplantae</taxon>
        <taxon>Streptophyta</taxon>
        <taxon>Embryophyta</taxon>
        <taxon>Tracheophyta</taxon>
        <taxon>Spermatophyta</taxon>
        <taxon>Magnoliopsida</taxon>
        <taxon>eudicotyledons</taxon>
        <taxon>Gunneridae</taxon>
        <taxon>Pentapetalae</taxon>
        <taxon>asterids</taxon>
        <taxon>campanulids</taxon>
        <taxon>Asterales</taxon>
        <taxon>Asteraceae</taxon>
        <taxon>Asteroideae</taxon>
        <taxon>Heliantheae alliance</taxon>
        <taxon>Heliantheae</taxon>
        <taxon>Helianthus</taxon>
    </lineage>
</organism>
<sequence>MLETLRQSFATGIRTLQMKSPRHVFIGSPFSTRWVHTKWLLHFVRNDHCHFVRNGHIPFRAKWKIDDGLIDTSQELTAENLMKMADKVLAAKELEVDSSTGTESKSQVSQIDTNHVSGKKVKIESDCKNCMKNCKDCSTIAYLNNKSVEDLTKRVREVENQILNRDKMLKASNDRAKELTEKIESDYMISQFSRISCPDILI</sequence>
<dbReference type="Gramene" id="mRNA:HanXRQr2_Chr06g0270181">
    <property type="protein sequence ID" value="CDS:HanXRQr2_Chr06g0270181.1"/>
    <property type="gene ID" value="HanXRQr2_Chr06g0270181"/>
</dbReference>